<dbReference type="InterPro" id="IPR002491">
    <property type="entry name" value="ABC_transptr_periplasmic_BD"/>
</dbReference>
<evidence type="ECO:0000256" key="1">
    <source>
        <dbReference type="ARBA" id="ARBA00004196"/>
    </source>
</evidence>
<dbReference type="GO" id="GO:1901678">
    <property type="term" value="P:iron coordination entity transport"/>
    <property type="evidence" value="ECO:0007669"/>
    <property type="project" value="UniProtKB-ARBA"/>
</dbReference>
<comment type="subcellular location">
    <subcellularLocation>
        <location evidence="1">Cell envelope</location>
    </subcellularLocation>
</comment>
<name>C1AUN5_RHOOB</name>
<dbReference type="PROSITE" id="PS51257">
    <property type="entry name" value="PROKAR_LIPOPROTEIN"/>
    <property type="match status" value="1"/>
</dbReference>
<dbReference type="EMBL" id="AP011115">
    <property type="protein sequence ID" value="BAH49243.1"/>
    <property type="molecule type" value="Genomic_DNA"/>
</dbReference>
<dbReference type="PROSITE" id="PS50983">
    <property type="entry name" value="FE_B12_PBP"/>
    <property type="match status" value="1"/>
</dbReference>
<dbReference type="Gene3D" id="3.40.50.1980">
    <property type="entry name" value="Nitrogenase molybdenum iron protein domain"/>
    <property type="match status" value="2"/>
</dbReference>
<dbReference type="Proteomes" id="UP000002212">
    <property type="component" value="Chromosome"/>
</dbReference>
<proteinExistence type="inferred from homology"/>
<evidence type="ECO:0000256" key="5">
    <source>
        <dbReference type="SAM" id="SignalP"/>
    </source>
</evidence>
<comment type="similarity">
    <text evidence="2">Belongs to the bacterial solute-binding protein 8 family.</text>
</comment>
<organism evidence="7 8">
    <name type="scientific">Rhodococcus opacus (strain B4)</name>
    <dbReference type="NCBI Taxonomy" id="632772"/>
    <lineage>
        <taxon>Bacteria</taxon>
        <taxon>Bacillati</taxon>
        <taxon>Actinomycetota</taxon>
        <taxon>Actinomycetes</taxon>
        <taxon>Mycobacteriales</taxon>
        <taxon>Nocardiaceae</taxon>
        <taxon>Rhodococcus</taxon>
    </lineage>
</organism>
<reference evidence="7 8" key="1">
    <citation type="submission" date="2009-03" db="EMBL/GenBank/DDBJ databases">
        <title>Comparison of the complete genome sequences of Rhodococcus erythropolis PR4 and Rhodococcus opacus B4.</title>
        <authorList>
            <person name="Takarada H."/>
            <person name="Sekine M."/>
            <person name="Hosoyama A."/>
            <person name="Yamada R."/>
            <person name="Fujisawa T."/>
            <person name="Omata S."/>
            <person name="Shimizu A."/>
            <person name="Tsukatani N."/>
            <person name="Tanikawa S."/>
            <person name="Fujita N."/>
            <person name="Harayama S."/>
        </authorList>
    </citation>
    <scope>NUCLEOTIDE SEQUENCE [LARGE SCALE GENOMIC DNA]</scope>
    <source>
        <strain evidence="7 8">B4</strain>
    </source>
</reference>
<dbReference type="PATRIC" id="fig|632772.20.peg.1061"/>
<dbReference type="PANTHER" id="PTHR30532">
    <property type="entry name" value="IRON III DICITRATE-BINDING PERIPLASMIC PROTEIN"/>
    <property type="match status" value="1"/>
</dbReference>
<dbReference type="OrthoDB" id="1846031at2"/>
<dbReference type="STRING" id="632772.ROP_09960"/>
<evidence type="ECO:0000259" key="6">
    <source>
        <dbReference type="PROSITE" id="PS50983"/>
    </source>
</evidence>
<dbReference type="InterPro" id="IPR051313">
    <property type="entry name" value="Bact_iron-sidero_bind"/>
</dbReference>
<dbReference type="Pfam" id="PF01497">
    <property type="entry name" value="Peripla_BP_2"/>
    <property type="match status" value="1"/>
</dbReference>
<evidence type="ECO:0000256" key="2">
    <source>
        <dbReference type="ARBA" id="ARBA00008814"/>
    </source>
</evidence>
<protein>
    <submittedName>
        <fullName evidence="7">Putative ABC transporter substrate-binding protein</fullName>
    </submittedName>
</protein>
<evidence type="ECO:0000313" key="8">
    <source>
        <dbReference type="Proteomes" id="UP000002212"/>
    </source>
</evidence>
<dbReference type="RefSeq" id="WP_012688229.1">
    <property type="nucleotide sequence ID" value="NC_012522.1"/>
</dbReference>
<feature type="domain" description="Fe/B12 periplasmic-binding" evidence="6">
    <location>
        <begin position="57"/>
        <end position="332"/>
    </location>
</feature>
<dbReference type="AlphaFoldDB" id="C1AUN5"/>
<dbReference type="GO" id="GO:0030288">
    <property type="term" value="C:outer membrane-bounded periplasmic space"/>
    <property type="evidence" value="ECO:0007669"/>
    <property type="project" value="TreeGrafter"/>
</dbReference>
<sequence>MRVRGIFVAALCAALAVGTAGCSADSSADSGAGTAADRQTTVEHHFGATTVDGTPTRIVATSSQWVDALLEFGVQPVAYLAAGPMGDERGLYPWESEVDGSAVELDRASMTQVGASLPEEQIAGFAPDLILGSFAVADQEDFDRISKIAPTVAALGDVQVDPWESQVEVLGRILGEEERAAEIIATTNGTVDGLAGRLPALAGKTAVLSQFMFATGQIVVVADPDDGASAVFRRLGLTLPPALVEEAGATGGRLTLSPERVDALNADLVVMLPNGGTRDDLMVLPGFAQLPSVRQGGLAVEDYATVVGFNTPSSLSLQYSLGRITPQLEAVGA</sequence>
<feature type="chain" id="PRO_5002906892" evidence="5">
    <location>
        <begin position="25"/>
        <end position="333"/>
    </location>
</feature>
<dbReference type="SUPFAM" id="SSF53807">
    <property type="entry name" value="Helical backbone' metal receptor"/>
    <property type="match status" value="1"/>
</dbReference>
<dbReference type="HOGENOM" id="CLU_038034_1_0_11"/>
<keyword evidence="4 5" id="KW-0732">Signal</keyword>
<evidence type="ECO:0000256" key="3">
    <source>
        <dbReference type="ARBA" id="ARBA00022448"/>
    </source>
</evidence>
<dbReference type="KEGG" id="rop:ROP_09960"/>
<evidence type="ECO:0000313" key="7">
    <source>
        <dbReference type="EMBL" id="BAH49243.1"/>
    </source>
</evidence>
<accession>C1AUN5</accession>
<evidence type="ECO:0000256" key="4">
    <source>
        <dbReference type="ARBA" id="ARBA00022729"/>
    </source>
</evidence>
<gene>
    <name evidence="7" type="ordered locus">ROP_09960</name>
</gene>
<dbReference type="PANTHER" id="PTHR30532:SF24">
    <property type="entry name" value="FERRIC ENTEROBACTIN-BINDING PERIPLASMIC PROTEIN FEPB"/>
    <property type="match status" value="1"/>
</dbReference>
<feature type="signal peptide" evidence="5">
    <location>
        <begin position="1"/>
        <end position="24"/>
    </location>
</feature>
<keyword evidence="3" id="KW-0813">Transport</keyword>